<reference evidence="1 2" key="1">
    <citation type="submission" date="2018-01" db="EMBL/GenBank/DDBJ databases">
        <title>Whole genome sequencing of Histamine producing bacteria.</title>
        <authorList>
            <person name="Butler K."/>
        </authorList>
    </citation>
    <scope>NUCLEOTIDE SEQUENCE [LARGE SCALE GENOMIC DNA]</scope>
    <source>
        <strain evidence="1 2">A2-1</strain>
    </source>
</reference>
<dbReference type="RefSeq" id="WP_052956264.1">
    <property type="nucleotide sequence ID" value="NZ_JZSX01000001.1"/>
</dbReference>
<proteinExistence type="predicted"/>
<evidence type="ECO:0000313" key="1">
    <source>
        <dbReference type="EMBL" id="PSX08555.1"/>
    </source>
</evidence>
<accession>A0A855SHJ0</accession>
<evidence type="ECO:0000313" key="2">
    <source>
        <dbReference type="Proteomes" id="UP000241440"/>
    </source>
</evidence>
<dbReference type="EMBL" id="PYOY01000002">
    <property type="protein sequence ID" value="PSX08555.1"/>
    <property type="molecule type" value="Genomic_DNA"/>
</dbReference>
<dbReference type="GeneID" id="61230081"/>
<dbReference type="AlphaFoldDB" id="A0A855SHJ0"/>
<name>A0A855SHJ0_PHOAN</name>
<protein>
    <submittedName>
        <fullName evidence="1">Uncharacterized protein</fullName>
    </submittedName>
</protein>
<sequence>MEIQQKNSESIITVPVSDLYATLRGDLNFKLFEVEAFAKLLDEQPQTECFALNSERALATKFIVESEYLSKHKTFLGWFGFWMCVFNQSEPSSHLEHQALGAIRGLFFAAAAYDLLLPQYLTTWWHETALIHNCNKLEMCA</sequence>
<organism evidence="1 2">
    <name type="scientific">Photobacterium angustum</name>
    <dbReference type="NCBI Taxonomy" id="661"/>
    <lineage>
        <taxon>Bacteria</taxon>
        <taxon>Pseudomonadati</taxon>
        <taxon>Pseudomonadota</taxon>
        <taxon>Gammaproteobacteria</taxon>
        <taxon>Vibrionales</taxon>
        <taxon>Vibrionaceae</taxon>
        <taxon>Photobacterium</taxon>
    </lineage>
</organism>
<gene>
    <name evidence="1" type="ORF">C0W41_05550</name>
</gene>
<dbReference type="Proteomes" id="UP000241440">
    <property type="component" value="Unassembled WGS sequence"/>
</dbReference>
<comment type="caution">
    <text evidence="1">The sequence shown here is derived from an EMBL/GenBank/DDBJ whole genome shotgun (WGS) entry which is preliminary data.</text>
</comment>